<dbReference type="GO" id="GO:0003676">
    <property type="term" value="F:nucleic acid binding"/>
    <property type="evidence" value="ECO:0007669"/>
    <property type="project" value="InterPro"/>
</dbReference>
<dbReference type="Proteomes" id="UP001295794">
    <property type="component" value="Unassembled WGS sequence"/>
</dbReference>
<protein>
    <recommendedName>
        <fullName evidence="4">CCHC-type domain-containing protein</fullName>
    </recommendedName>
</protein>
<feature type="region of interest" description="Disordered" evidence="3">
    <location>
        <begin position="272"/>
        <end position="302"/>
    </location>
</feature>
<dbReference type="Pfam" id="PF00098">
    <property type="entry name" value="zf-CCHC"/>
    <property type="match status" value="1"/>
</dbReference>
<dbReference type="AlphaFoldDB" id="A0AAD2Q1W0"/>
<accession>A0AAD2Q1W0</accession>
<keyword evidence="1" id="KW-0507">mRNA processing</keyword>
<feature type="compositionally biased region" description="Pro residues" evidence="3">
    <location>
        <begin position="66"/>
        <end position="76"/>
    </location>
</feature>
<feature type="compositionally biased region" description="Acidic residues" evidence="3">
    <location>
        <begin position="53"/>
        <end position="64"/>
    </location>
</feature>
<feature type="region of interest" description="Disordered" evidence="3">
    <location>
        <begin position="1"/>
        <end position="85"/>
    </location>
</feature>
<keyword evidence="2" id="KW-0863">Zinc-finger</keyword>
<dbReference type="SMART" id="SM00343">
    <property type="entry name" value="ZnF_C2HC"/>
    <property type="match status" value="1"/>
</dbReference>
<evidence type="ECO:0000313" key="6">
    <source>
        <dbReference type="Proteomes" id="UP001295794"/>
    </source>
</evidence>
<evidence type="ECO:0000313" key="5">
    <source>
        <dbReference type="EMBL" id="CAK5266978.1"/>
    </source>
</evidence>
<evidence type="ECO:0000256" key="3">
    <source>
        <dbReference type="SAM" id="MobiDB-lite"/>
    </source>
</evidence>
<dbReference type="InterPro" id="IPR001878">
    <property type="entry name" value="Znf_CCHC"/>
</dbReference>
<sequence length="376" mass="41399">MTSVPCAHDSTILYRFPSSSGSPSPPPIVPSSPDLAHQNQPGPSNPYLALPPPEDEIPDLDELPSEQPPSPPPHTPAPTMSGHHHITLATNPSYFDGDKSKYLGFVDACTTYIGAYRSEFSLDETKILFVLSYLRNETGTSCAASRWAMNWKQHNFEGFQGLKTGVTTEELPGGASEGVRGLQCGTNYISDFEMLAADAGYNVVDTTDDKGEYKKGDQDNILIEFLEHGLSSEIASRLYNTGVPLPKAYGAFKAWCINIEANALRDQLRKASYGHPTQRPPPQFRPQAAPVAPTPAPARPAANKPVPMEIDCTHARGRNIICYNCQQPGHIARNCPEPRKKRTFFNRATMLEEIENGDKDNEFLKEIAEKLREKGF</sequence>
<evidence type="ECO:0000256" key="2">
    <source>
        <dbReference type="PROSITE-ProRule" id="PRU00047"/>
    </source>
</evidence>
<keyword evidence="6" id="KW-1185">Reference proteome</keyword>
<dbReference type="PROSITE" id="PS50158">
    <property type="entry name" value="ZF_CCHC"/>
    <property type="match status" value="1"/>
</dbReference>
<keyword evidence="2" id="KW-0862">Zinc</keyword>
<dbReference type="GO" id="GO:0006397">
    <property type="term" value="P:mRNA processing"/>
    <property type="evidence" value="ECO:0007669"/>
    <property type="project" value="UniProtKB-KW"/>
</dbReference>
<dbReference type="EMBL" id="CAVNYO010000111">
    <property type="protein sequence ID" value="CAK5266978.1"/>
    <property type="molecule type" value="Genomic_DNA"/>
</dbReference>
<gene>
    <name evidence="5" type="ORF">MYCIT1_LOCUS9061</name>
</gene>
<reference evidence="5" key="1">
    <citation type="submission" date="2023-11" db="EMBL/GenBank/DDBJ databases">
        <authorList>
            <person name="De Vega J J."/>
            <person name="De Vega J J."/>
        </authorList>
    </citation>
    <scope>NUCLEOTIDE SEQUENCE</scope>
</reference>
<evidence type="ECO:0000256" key="1">
    <source>
        <dbReference type="ARBA" id="ARBA00022664"/>
    </source>
</evidence>
<proteinExistence type="predicted"/>
<organism evidence="5 6">
    <name type="scientific">Mycena citricolor</name>
    <dbReference type="NCBI Taxonomy" id="2018698"/>
    <lineage>
        <taxon>Eukaryota</taxon>
        <taxon>Fungi</taxon>
        <taxon>Dikarya</taxon>
        <taxon>Basidiomycota</taxon>
        <taxon>Agaricomycotina</taxon>
        <taxon>Agaricomycetes</taxon>
        <taxon>Agaricomycetidae</taxon>
        <taxon>Agaricales</taxon>
        <taxon>Marasmiineae</taxon>
        <taxon>Mycenaceae</taxon>
        <taxon>Mycena</taxon>
    </lineage>
</organism>
<feature type="domain" description="CCHC-type" evidence="4">
    <location>
        <begin position="322"/>
        <end position="337"/>
    </location>
</feature>
<dbReference type="GO" id="GO:0008270">
    <property type="term" value="F:zinc ion binding"/>
    <property type="evidence" value="ECO:0007669"/>
    <property type="project" value="UniProtKB-KW"/>
</dbReference>
<evidence type="ECO:0000259" key="4">
    <source>
        <dbReference type="PROSITE" id="PS50158"/>
    </source>
</evidence>
<dbReference type="InterPro" id="IPR036875">
    <property type="entry name" value="Znf_CCHC_sf"/>
</dbReference>
<name>A0AAD2Q1W0_9AGAR</name>
<keyword evidence="2" id="KW-0479">Metal-binding</keyword>
<dbReference type="Gene3D" id="4.10.60.10">
    <property type="entry name" value="Zinc finger, CCHC-type"/>
    <property type="match status" value="1"/>
</dbReference>
<dbReference type="SUPFAM" id="SSF57756">
    <property type="entry name" value="Retrovirus zinc finger-like domains"/>
    <property type="match status" value="1"/>
</dbReference>
<comment type="caution">
    <text evidence="5">The sequence shown here is derived from an EMBL/GenBank/DDBJ whole genome shotgun (WGS) entry which is preliminary data.</text>
</comment>